<proteinExistence type="predicted"/>
<keyword evidence="3" id="KW-1185">Reference proteome</keyword>
<dbReference type="Proteomes" id="UP000293764">
    <property type="component" value="Unassembled WGS sequence"/>
</dbReference>
<dbReference type="EMBL" id="SDWW01000028">
    <property type="protein sequence ID" value="RYV50703.1"/>
    <property type="molecule type" value="Genomic_DNA"/>
</dbReference>
<dbReference type="RefSeq" id="WP_130102958.1">
    <property type="nucleotide sequence ID" value="NZ_SDWW01000028.1"/>
</dbReference>
<comment type="caution">
    <text evidence="2">The sequence shown here is derived from an EMBL/GenBank/DDBJ whole genome shotgun (WGS) entry which is preliminary data.</text>
</comment>
<sequence>MLEGSPSVVIVGEAEVARGEVSVDAGLSLSIRLAEVLGDLPAPGDEVVVRTFEAIRGRREYVVTVESVNQEMLVVTDIELISAFQQRAIVRVETDLPVTLVYEMIGDELVDAEIPIQGRMLDLSATGFSLFCSTALPEAYRFGFHFSTDFDEMVLVADAIRSEDVPRGHRYGCRFVGTTQREADALHRYVLSEQIAQRRRTDGL</sequence>
<name>A0A4Q5N0G3_9MICO</name>
<reference evidence="2 3" key="1">
    <citation type="submission" date="2019-01" db="EMBL/GenBank/DDBJ databases">
        <title>Novel species of Cellulomonas.</title>
        <authorList>
            <person name="Liu Q."/>
            <person name="Xin Y.-H."/>
        </authorList>
    </citation>
    <scope>NUCLEOTIDE SEQUENCE [LARGE SCALE GENOMIC DNA]</scope>
    <source>
        <strain evidence="2 3">HLT2-17</strain>
    </source>
</reference>
<protein>
    <submittedName>
        <fullName evidence="2">PilZ domain-containing protein</fullName>
    </submittedName>
</protein>
<dbReference type="Gene3D" id="2.40.10.220">
    <property type="entry name" value="predicted glycosyltransferase like domains"/>
    <property type="match status" value="1"/>
</dbReference>
<dbReference type="OrthoDB" id="4824053at2"/>
<evidence type="ECO:0000313" key="3">
    <source>
        <dbReference type="Proteomes" id="UP000293764"/>
    </source>
</evidence>
<dbReference type="InterPro" id="IPR009875">
    <property type="entry name" value="PilZ_domain"/>
</dbReference>
<accession>A0A4Q5N0G3</accession>
<dbReference type="Pfam" id="PF07238">
    <property type="entry name" value="PilZ"/>
    <property type="match status" value="1"/>
</dbReference>
<dbReference type="SUPFAM" id="SSF141371">
    <property type="entry name" value="PilZ domain-like"/>
    <property type="match status" value="1"/>
</dbReference>
<feature type="domain" description="PilZ" evidence="1">
    <location>
        <begin position="85"/>
        <end position="191"/>
    </location>
</feature>
<dbReference type="GO" id="GO:0035438">
    <property type="term" value="F:cyclic-di-GMP binding"/>
    <property type="evidence" value="ECO:0007669"/>
    <property type="project" value="InterPro"/>
</dbReference>
<dbReference type="AlphaFoldDB" id="A0A4Q5N0G3"/>
<gene>
    <name evidence="2" type="ORF">EUA98_12180</name>
</gene>
<organism evidence="2 3">
    <name type="scientific">Pengzhenrongella frigida</name>
    <dbReference type="NCBI Taxonomy" id="1259133"/>
    <lineage>
        <taxon>Bacteria</taxon>
        <taxon>Bacillati</taxon>
        <taxon>Actinomycetota</taxon>
        <taxon>Actinomycetes</taxon>
        <taxon>Micrococcales</taxon>
        <taxon>Pengzhenrongella</taxon>
    </lineage>
</organism>
<evidence type="ECO:0000259" key="1">
    <source>
        <dbReference type="Pfam" id="PF07238"/>
    </source>
</evidence>
<evidence type="ECO:0000313" key="2">
    <source>
        <dbReference type="EMBL" id="RYV50703.1"/>
    </source>
</evidence>